<protein>
    <recommendedName>
        <fullName evidence="9">Sulfotransferase family protein</fullName>
    </recommendedName>
</protein>
<dbReference type="InterPro" id="IPR010635">
    <property type="entry name" value="Heparan_SO4-6-sulfoTrfase"/>
</dbReference>
<dbReference type="PANTHER" id="PTHR12812">
    <property type="entry name" value="HEPARAN SULFATE 6-O-SULFOTRANSFERASE 3"/>
    <property type="match status" value="1"/>
</dbReference>
<dbReference type="RefSeq" id="WP_423819861.1">
    <property type="nucleotide sequence ID" value="NZ_JANUBB010000018.1"/>
</dbReference>
<keyword evidence="6" id="KW-0325">Glycoprotein</keyword>
<comment type="subcellular location">
    <subcellularLocation>
        <location evidence="1">Membrane</location>
        <topology evidence="1">Single-pass membrane protein</topology>
    </subcellularLocation>
</comment>
<name>A0A9X2Z577_9BACT</name>
<dbReference type="Pfam" id="PF03567">
    <property type="entry name" value="Sulfotransfer_2"/>
    <property type="match status" value="1"/>
</dbReference>
<dbReference type="PANTHER" id="PTHR12812:SF0">
    <property type="entry name" value="HEPARAN-SULFATE 6-O-SULFOTRANSFERASE"/>
    <property type="match status" value="1"/>
</dbReference>
<dbReference type="InterPro" id="IPR005331">
    <property type="entry name" value="Sulfotransferase"/>
</dbReference>
<keyword evidence="3" id="KW-0812">Transmembrane</keyword>
<evidence type="ECO:0000256" key="6">
    <source>
        <dbReference type="ARBA" id="ARBA00023180"/>
    </source>
</evidence>
<evidence type="ECO:0000313" key="7">
    <source>
        <dbReference type="EMBL" id="MCS3953194.1"/>
    </source>
</evidence>
<dbReference type="GO" id="GO:0017095">
    <property type="term" value="F:heparan sulfate 6-sulfotransferase activity"/>
    <property type="evidence" value="ECO:0007669"/>
    <property type="project" value="TreeGrafter"/>
</dbReference>
<organism evidence="7 8">
    <name type="scientific">Salinibacter ruber</name>
    <dbReference type="NCBI Taxonomy" id="146919"/>
    <lineage>
        <taxon>Bacteria</taxon>
        <taxon>Pseudomonadati</taxon>
        <taxon>Rhodothermota</taxon>
        <taxon>Rhodothermia</taxon>
        <taxon>Rhodothermales</taxon>
        <taxon>Salinibacteraceae</taxon>
        <taxon>Salinibacter</taxon>
    </lineage>
</organism>
<dbReference type="SUPFAM" id="SSF52540">
    <property type="entry name" value="P-loop containing nucleoside triphosphate hydrolases"/>
    <property type="match status" value="1"/>
</dbReference>
<dbReference type="EMBL" id="JANUBB010000018">
    <property type="protein sequence ID" value="MCS3953194.1"/>
    <property type="molecule type" value="Genomic_DNA"/>
</dbReference>
<evidence type="ECO:0008006" key="9">
    <source>
        <dbReference type="Google" id="ProtNLM"/>
    </source>
</evidence>
<keyword evidence="4" id="KW-1133">Transmembrane helix</keyword>
<reference evidence="7" key="1">
    <citation type="submission" date="2022-08" db="EMBL/GenBank/DDBJ databases">
        <title>Genomic Encyclopedia of Type Strains, Phase V (KMG-V): Genome sequencing to study the core and pangenomes of soil and plant-associated prokaryotes.</title>
        <authorList>
            <person name="Whitman W."/>
        </authorList>
    </citation>
    <scope>NUCLEOTIDE SEQUENCE</scope>
    <source>
        <strain evidence="7">SP2017</strain>
    </source>
</reference>
<dbReference type="GO" id="GO:0016020">
    <property type="term" value="C:membrane"/>
    <property type="evidence" value="ECO:0007669"/>
    <property type="project" value="UniProtKB-SubCell"/>
</dbReference>
<evidence type="ECO:0000256" key="3">
    <source>
        <dbReference type="ARBA" id="ARBA00022692"/>
    </source>
</evidence>
<accession>A0A9X2Z577</accession>
<evidence type="ECO:0000313" key="8">
    <source>
        <dbReference type="Proteomes" id="UP001155010"/>
    </source>
</evidence>
<evidence type="ECO:0000256" key="5">
    <source>
        <dbReference type="ARBA" id="ARBA00023136"/>
    </source>
</evidence>
<dbReference type="AlphaFoldDB" id="A0A9X2Z577"/>
<sequence>MDPIFFTHIPKTSSTSLQRAVVYNVVDEECRYRYSGIKSALLSQNVSFEFLEGHYPYGVHTLYRAKSHQYFVILRDPIERAISHYHFIKSSYSSDYTHPKADVVHKNSLVDFFREPRNQNLQTRYTAGIHWQFSGRYISLNGFLGRKALSRAKSNLREEYEAFGLKERFQDSADLFASCIGTCVKLPERRYQRTPNRPSISDLDDGVVRKLEQLNSRDVSLYRFAVDHFDCQFNG</sequence>
<comment type="caution">
    <text evidence="7">The sequence shown here is derived from an EMBL/GenBank/DDBJ whole genome shotgun (WGS) entry which is preliminary data.</text>
</comment>
<keyword evidence="2" id="KW-0808">Transferase</keyword>
<evidence type="ECO:0000256" key="2">
    <source>
        <dbReference type="ARBA" id="ARBA00022679"/>
    </source>
</evidence>
<dbReference type="InterPro" id="IPR027417">
    <property type="entry name" value="P-loop_NTPase"/>
</dbReference>
<proteinExistence type="predicted"/>
<keyword evidence="5" id="KW-0472">Membrane</keyword>
<dbReference type="Proteomes" id="UP001155010">
    <property type="component" value="Unassembled WGS sequence"/>
</dbReference>
<dbReference type="Gene3D" id="3.40.50.300">
    <property type="entry name" value="P-loop containing nucleotide triphosphate hydrolases"/>
    <property type="match status" value="1"/>
</dbReference>
<evidence type="ECO:0000256" key="1">
    <source>
        <dbReference type="ARBA" id="ARBA00004167"/>
    </source>
</evidence>
<gene>
    <name evidence="7" type="ORF">GGP83_003169</name>
</gene>
<evidence type="ECO:0000256" key="4">
    <source>
        <dbReference type="ARBA" id="ARBA00022989"/>
    </source>
</evidence>